<gene>
    <name evidence="2" type="ORF">AFUS01_LOCUS15039</name>
</gene>
<feature type="non-terminal residue" evidence="2">
    <location>
        <position position="1"/>
    </location>
</feature>
<name>A0A8J2P6A6_9HEXA</name>
<reference evidence="2" key="1">
    <citation type="submission" date="2021-06" db="EMBL/GenBank/DDBJ databases">
        <authorList>
            <person name="Hodson N. C."/>
            <person name="Mongue J. A."/>
            <person name="Jaron S. K."/>
        </authorList>
    </citation>
    <scope>NUCLEOTIDE SEQUENCE</scope>
</reference>
<keyword evidence="1" id="KW-0472">Membrane</keyword>
<proteinExistence type="predicted"/>
<keyword evidence="1" id="KW-1133">Transmembrane helix</keyword>
<dbReference type="AlphaFoldDB" id="A0A8J2P6A6"/>
<evidence type="ECO:0000313" key="3">
    <source>
        <dbReference type="Proteomes" id="UP000708208"/>
    </source>
</evidence>
<comment type="caution">
    <text evidence="2">The sequence shown here is derived from an EMBL/GenBank/DDBJ whole genome shotgun (WGS) entry which is preliminary data.</text>
</comment>
<accession>A0A8J2P6A6</accession>
<feature type="transmembrane region" description="Helical" evidence="1">
    <location>
        <begin position="28"/>
        <end position="47"/>
    </location>
</feature>
<sequence length="80" mass="9457">MTRVEAYFKKPSRISSRDIYFGTFSKNLWVAILIMWIIIGAPFFLFVNCKRKMDSDFNIFCDDNYWSNIIVWSVATASQQ</sequence>
<organism evidence="2 3">
    <name type="scientific">Allacma fusca</name>
    <dbReference type="NCBI Taxonomy" id="39272"/>
    <lineage>
        <taxon>Eukaryota</taxon>
        <taxon>Metazoa</taxon>
        <taxon>Ecdysozoa</taxon>
        <taxon>Arthropoda</taxon>
        <taxon>Hexapoda</taxon>
        <taxon>Collembola</taxon>
        <taxon>Symphypleona</taxon>
        <taxon>Sminthuridae</taxon>
        <taxon>Allacma</taxon>
    </lineage>
</organism>
<protein>
    <submittedName>
        <fullName evidence="2">Uncharacterized protein</fullName>
    </submittedName>
</protein>
<keyword evidence="3" id="KW-1185">Reference proteome</keyword>
<dbReference type="Proteomes" id="UP000708208">
    <property type="component" value="Unassembled WGS sequence"/>
</dbReference>
<evidence type="ECO:0000256" key="1">
    <source>
        <dbReference type="SAM" id="Phobius"/>
    </source>
</evidence>
<dbReference type="EMBL" id="CAJVCH010130918">
    <property type="protein sequence ID" value="CAG7726111.1"/>
    <property type="molecule type" value="Genomic_DNA"/>
</dbReference>
<keyword evidence="1" id="KW-0812">Transmembrane</keyword>
<evidence type="ECO:0000313" key="2">
    <source>
        <dbReference type="EMBL" id="CAG7726111.1"/>
    </source>
</evidence>